<organism evidence="2">
    <name type="scientific">Mesocestoides corti</name>
    <name type="common">Flatworm</name>
    <dbReference type="NCBI Taxonomy" id="53468"/>
    <lineage>
        <taxon>Eukaryota</taxon>
        <taxon>Metazoa</taxon>
        <taxon>Spiralia</taxon>
        <taxon>Lophotrochozoa</taxon>
        <taxon>Platyhelminthes</taxon>
        <taxon>Cestoda</taxon>
        <taxon>Eucestoda</taxon>
        <taxon>Cyclophyllidea</taxon>
        <taxon>Mesocestoididae</taxon>
        <taxon>Mesocestoides</taxon>
    </lineage>
</organism>
<accession>A0A5K3FCT8</accession>
<protein>
    <submittedName>
        <fullName evidence="2">Uncharacterized protein</fullName>
    </submittedName>
</protein>
<name>A0A5K3FCT8_MESCO</name>
<evidence type="ECO:0000256" key="1">
    <source>
        <dbReference type="SAM" id="SignalP"/>
    </source>
</evidence>
<keyword evidence="1" id="KW-0732">Signal</keyword>
<proteinExistence type="predicted"/>
<sequence length="71" mass="8178">MVAFKQIVLFVIFVCTVALVTVPTQSASLYDGGESAYDDGEMVEIPYRIVKKWTDFKKRAHPRRVLLPRFE</sequence>
<feature type="signal peptide" evidence="1">
    <location>
        <begin position="1"/>
        <end position="18"/>
    </location>
</feature>
<dbReference type="WBParaSite" id="MCU_007384-RA">
    <property type="protein sequence ID" value="MCU_007384-RA"/>
    <property type="gene ID" value="MCU_007384"/>
</dbReference>
<reference evidence="2" key="1">
    <citation type="submission" date="2019-11" db="UniProtKB">
        <authorList>
            <consortium name="WormBaseParasite"/>
        </authorList>
    </citation>
    <scope>IDENTIFICATION</scope>
</reference>
<feature type="chain" id="PRO_5024355926" evidence="1">
    <location>
        <begin position="19"/>
        <end position="71"/>
    </location>
</feature>
<evidence type="ECO:0000313" key="2">
    <source>
        <dbReference type="WBParaSite" id="MCU_007384-RA"/>
    </source>
</evidence>
<dbReference type="AlphaFoldDB" id="A0A5K3FCT8"/>